<dbReference type="InterPro" id="IPR018357">
    <property type="entry name" value="Hexapep_transf_CS"/>
</dbReference>
<evidence type="ECO:0000313" key="6">
    <source>
        <dbReference type="EMBL" id="ATF26560.1"/>
    </source>
</evidence>
<dbReference type="Proteomes" id="UP000243591">
    <property type="component" value="Chromosome"/>
</dbReference>
<dbReference type="PANTHER" id="PTHR43300:SF7">
    <property type="entry name" value="UDP-N-ACETYLBACILLOSAMINE N-ACETYLTRANSFERASE"/>
    <property type="match status" value="1"/>
</dbReference>
<dbReference type="NCBIfam" id="TIGR03570">
    <property type="entry name" value="NeuD_NnaD"/>
    <property type="match status" value="1"/>
</dbReference>
<proteinExistence type="predicted"/>
<keyword evidence="2" id="KW-0677">Repeat</keyword>
<evidence type="ECO:0000256" key="3">
    <source>
        <dbReference type="PIRSR" id="PIRSR620019-1"/>
    </source>
</evidence>
<dbReference type="Pfam" id="PF17836">
    <property type="entry name" value="PglD_N"/>
    <property type="match status" value="1"/>
</dbReference>
<keyword evidence="1 6" id="KW-0808">Transferase</keyword>
<feature type="binding site" evidence="4">
    <location>
        <position position="76"/>
    </location>
    <ligand>
        <name>substrate</name>
    </ligand>
</feature>
<dbReference type="AlphaFoldDB" id="A0A291BZL4"/>
<dbReference type="PROSITE" id="PS00101">
    <property type="entry name" value="HEXAPEP_TRANSFERASES"/>
    <property type="match status" value="1"/>
</dbReference>
<dbReference type="CDD" id="cd03360">
    <property type="entry name" value="LbH_AT_putative"/>
    <property type="match status" value="1"/>
</dbReference>
<dbReference type="SUPFAM" id="SSF51161">
    <property type="entry name" value="Trimeric LpxA-like enzymes"/>
    <property type="match status" value="1"/>
</dbReference>
<dbReference type="InterPro" id="IPR041561">
    <property type="entry name" value="PglD_N"/>
</dbReference>
<dbReference type="PANTHER" id="PTHR43300">
    <property type="entry name" value="ACETYLTRANSFERASE"/>
    <property type="match status" value="1"/>
</dbReference>
<accession>A0A291BZL4</accession>
<evidence type="ECO:0000256" key="4">
    <source>
        <dbReference type="PIRSR" id="PIRSR620019-2"/>
    </source>
</evidence>
<dbReference type="InterPro" id="IPR001451">
    <property type="entry name" value="Hexapep"/>
</dbReference>
<evidence type="ECO:0000259" key="5">
    <source>
        <dbReference type="Pfam" id="PF17836"/>
    </source>
</evidence>
<feature type="active site" description="Proton acceptor" evidence="3">
    <location>
        <position position="143"/>
    </location>
</feature>
<reference evidence="6 7" key="1">
    <citation type="submission" date="2017-09" db="EMBL/GenBank/DDBJ databases">
        <title>Complete Genome Sequences of Two Strains of the Meat Spoilage Bacterium Brochothrix thermosphacta Isolated from Ground Chicken.</title>
        <authorList>
            <person name="Paoli G.C."/>
            <person name="Wijey C."/>
            <person name="Chen C.-Y."/>
            <person name="Nguyen L."/>
            <person name="Yan X."/>
            <person name="Irwin P.L."/>
        </authorList>
    </citation>
    <scope>NUCLEOTIDE SEQUENCE [LARGE SCALE GENOMIC DNA]</scope>
    <source>
        <strain evidence="6 7">BI</strain>
    </source>
</reference>
<dbReference type="Pfam" id="PF00132">
    <property type="entry name" value="Hexapep"/>
    <property type="match status" value="1"/>
</dbReference>
<dbReference type="InterPro" id="IPR020019">
    <property type="entry name" value="AcTrfase_PglD-like"/>
</dbReference>
<evidence type="ECO:0000256" key="2">
    <source>
        <dbReference type="ARBA" id="ARBA00022737"/>
    </source>
</evidence>
<evidence type="ECO:0000313" key="7">
    <source>
        <dbReference type="Proteomes" id="UP000243591"/>
    </source>
</evidence>
<name>A0A291BZL4_BROTH</name>
<dbReference type="Gene3D" id="3.40.50.20">
    <property type="match status" value="1"/>
</dbReference>
<dbReference type="InterPro" id="IPR050179">
    <property type="entry name" value="Trans_hexapeptide_repeat"/>
</dbReference>
<dbReference type="Gene3D" id="2.160.10.10">
    <property type="entry name" value="Hexapeptide repeat proteins"/>
    <property type="match status" value="1"/>
</dbReference>
<protein>
    <submittedName>
        <fullName evidence="6">Acetyltransferase</fullName>
    </submittedName>
</protein>
<dbReference type="KEGG" id="bths:CNY62_09235"/>
<keyword evidence="7" id="KW-1185">Reference proteome</keyword>
<gene>
    <name evidence="6" type="ORF">CNY62_09235</name>
</gene>
<sequence length="213" mass="22937">MKNKEVGKIKQLIIIGNGGHSRVVQSIIKQTNSYQLLEIWDDNYEEEIIDVGIRYKPIPKKNVASADSVCYFIAIGDNLIRSKIANQLQLSTADYATIIHPQAIVDKQAIVKTGSLIMANAVVQTNSIIGHHSIVNTSAVVEHDTMIGDFVHVAPNVTLTGNCHLSKHVFIGAGSVLIPNISIGEHTVIGAGSVVIRSIPSNVTAYGNPARIV</sequence>
<organism evidence="6 7">
    <name type="scientific">Brochothrix thermosphacta</name>
    <name type="common">Microbacterium thermosphactum</name>
    <dbReference type="NCBI Taxonomy" id="2756"/>
    <lineage>
        <taxon>Bacteria</taxon>
        <taxon>Bacillati</taxon>
        <taxon>Bacillota</taxon>
        <taxon>Bacilli</taxon>
        <taxon>Bacillales</taxon>
        <taxon>Listeriaceae</taxon>
        <taxon>Brochothrix</taxon>
    </lineage>
</organism>
<dbReference type="EMBL" id="CP023483">
    <property type="protein sequence ID" value="ATF26560.1"/>
    <property type="molecule type" value="Genomic_DNA"/>
</dbReference>
<feature type="site" description="Increases basicity of active site His" evidence="3">
    <location>
        <position position="144"/>
    </location>
</feature>
<feature type="binding site" evidence="4">
    <location>
        <position position="152"/>
    </location>
    <ligand>
        <name>acetyl-CoA</name>
        <dbReference type="ChEBI" id="CHEBI:57288"/>
    </ligand>
</feature>
<dbReference type="GO" id="GO:0016740">
    <property type="term" value="F:transferase activity"/>
    <property type="evidence" value="ECO:0007669"/>
    <property type="project" value="UniProtKB-KW"/>
</dbReference>
<feature type="domain" description="PglD N-terminal" evidence="5">
    <location>
        <begin position="11"/>
        <end position="88"/>
    </location>
</feature>
<evidence type="ECO:0000256" key="1">
    <source>
        <dbReference type="ARBA" id="ARBA00022679"/>
    </source>
</evidence>
<dbReference type="InterPro" id="IPR011004">
    <property type="entry name" value="Trimer_LpxA-like_sf"/>
</dbReference>